<evidence type="ECO:0000256" key="6">
    <source>
        <dbReference type="SAM" id="Phobius"/>
    </source>
</evidence>
<reference evidence="9" key="1">
    <citation type="journal article" date="2019" name="Int. J. Syst. Evol. Microbiol.">
        <title>The Global Catalogue of Microorganisms (GCM) 10K type strain sequencing project: providing services to taxonomists for standard genome sequencing and annotation.</title>
        <authorList>
            <consortium name="The Broad Institute Genomics Platform"/>
            <consortium name="The Broad Institute Genome Sequencing Center for Infectious Disease"/>
            <person name="Wu L."/>
            <person name="Ma J."/>
        </authorList>
    </citation>
    <scope>NUCLEOTIDE SEQUENCE [LARGE SCALE GENOMIC DNA]</scope>
    <source>
        <strain evidence="9">IBRC-M 10908</strain>
    </source>
</reference>
<feature type="transmembrane region" description="Helical" evidence="6">
    <location>
        <begin position="32"/>
        <end position="53"/>
    </location>
</feature>
<feature type="domain" description="EamA" evidence="7">
    <location>
        <begin position="7"/>
        <end position="136"/>
    </location>
</feature>
<comment type="similarity">
    <text evidence="2">Belongs to the EamA transporter family.</text>
</comment>
<comment type="subcellular location">
    <subcellularLocation>
        <location evidence="1">Membrane</location>
        <topology evidence="1">Multi-pass membrane protein</topology>
    </subcellularLocation>
</comment>
<comment type="caution">
    <text evidence="8">The sequence shown here is derived from an EMBL/GenBank/DDBJ whole genome shotgun (WGS) entry which is preliminary data.</text>
</comment>
<dbReference type="PANTHER" id="PTHR32322:SF2">
    <property type="entry name" value="EAMA DOMAIN-CONTAINING PROTEIN"/>
    <property type="match status" value="1"/>
</dbReference>
<evidence type="ECO:0000259" key="7">
    <source>
        <dbReference type="Pfam" id="PF00892"/>
    </source>
</evidence>
<dbReference type="SUPFAM" id="SSF103481">
    <property type="entry name" value="Multidrug resistance efflux transporter EmrE"/>
    <property type="match status" value="2"/>
</dbReference>
<evidence type="ECO:0000256" key="1">
    <source>
        <dbReference type="ARBA" id="ARBA00004141"/>
    </source>
</evidence>
<feature type="transmembrane region" description="Helical" evidence="6">
    <location>
        <begin position="266"/>
        <end position="284"/>
    </location>
</feature>
<organism evidence="8 9">
    <name type="scientific">Salininema proteolyticum</name>
    <dbReference type="NCBI Taxonomy" id="1607685"/>
    <lineage>
        <taxon>Bacteria</taxon>
        <taxon>Bacillati</taxon>
        <taxon>Actinomycetota</taxon>
        <taxon>Actinomycetes</taxon>
        <taxon>Glycomycetales</taxon>
        <taxon>Glycomycetaceae</taxon>
        <taxon>Salininema</taxon>
    </lineage>
</organism>
<proteinExistence type="inferred from homology"/>
<keyword evidence="4 6" id="KW-1133">Transmembrane helix</keyword>
<dbReference type="RefSeq" id="WP_380624188.1">
    <property type="nucleotide sequence ID" value="NZ_JBHSDK010000028.1"/>
</dbReference>
<keyword evidence="3 6" id="KW-0812">Transmembrane</keyword>
<dbReference type="InterPro" id="IPR050638">
    <property type="entry name" value="AA-Vitamin_Transporters"/>
</dbReference>
<name>A0ABV8U2J8_9ACTN</name>
<evidence type="ECO:0000256" key="5">
    <source>
        <dbReference type="ARBA" id="ARBA00023136"/>
    </source>
</evidence>
<accession>A0ABV8U2J8</accession>
<evidence type="ECO:0000256" key="4">
    <source>
        <dbReference type="ARBA" id="ARBA00022989"/>
    </source>
</evidence>
<dbReference type="Proteomes" id="UP001595823">
    <property type="component" value="Unassembled WGS sequence"/>
</dbReference>
<feature type="transmembrane region" description="Helical" evidence="6">
    <location>
        <begin position="65"/>
        <end position="85"/>
    </location>
</feature>
<evidence type="ECO:0000313" key="9">
    <source>
        <dbReference type="Proteomes" id="UP001595823"/>
    </source>
</evidence>
<feature type="transmembrane region" description="Helical" evidence="6">
    <location>
        <begin position="210"/>
        <end position="232"/>
    </location>
</feature>
<dbReference type="InterPro" id="IPR000620">
    <property type="entry name" value="EamA_dom"/>
</dbReference>
<evidence type="ECO:0000256" key="3">
    <source>
        <dbReference type="ARBA" id="ARBA00022692"/>
    </source>
</evidence>
<feature type="transmembrane region" description="Helical" evidence="6">
    <location>
        <begin position="91"/>
        <end position="113"/>
    </location>
</feature>
<feature type="transmembrane region" description="Helical" evidence="6">
    <location>
        <begin position="178"/>
        <end position="198"/>
    </location>
</feature>
<feature type="transmembrane region" description="Helical" evidence="6">
    <location>
        <begin position="244"/>
        <end position="260"/>
    </location>
</feature>
<keyword evidence="9" id="KW-1185">Reference proteome</keyword>
<sequence length="308" mass="32090">MNRSDKLWAALFVVFWSSGFVGAELGTRHASALQLLTWRFIVLALPAAAWLWWRRRRFRAGDVAVHAVVGLLGQVLYLTGVVAAAEQGVAAGTNALIASLQPVVTAIAAYFILAQPVGRLQVLGLAVGFGGVAIVVGGDYSAGGAPLWAFALPLGGMLSLVAATLLERRTRPASLSPVDAIAVQFTVAALGFTSAATLLGELAPPMTPAFWGSVAWVVLPAAIGGYGTYWVVVHRNGPTAVGTLLYLTPPVSALWAWAMFGETVPVATWIGLGVTGIGVVLALRHAPPQVQADRSETVPEPEPATAGR</sequence>
<keyword evidence="5 6" id="KW-0472">Membrane</keyword>
<dbReference type="EMBL" id="JBHSDK010000028">
    <property type="protein sequence ID" value="MFC4337321.1"/>
    <property type="molecule type" value="Genomic_DNA"/>
</dbReference>
<gene>
    <name evidence="8" type="ORF">ACFPET_19150</name>
</gene>
<feature type="transmembrane region" description="Helical" evidence="6">
    <location>
        <begin position="120"/>
        <end position="141"/>
    </location>
</feature>
<dbReference type="PANTHER" id="PTHR32322">
    <property type="entry name" value="INNER MEMBRANE TRANSPORTER"/>
    <property type="match status" value="1"/>
</dbReference>
<dbReference type="Pfam" id="PF00892">
    <property type="entry name" value="EamA"/>
    <property type="match status" value="2"/>
</dbReference>
<protein>
    <submittedName>
        <fullName evidence="8">DMT family transporter</fullName>
    </submittedName>
</protein>
<evidence type="ECO:0000256" key="2">
    <source>
        <dbReference type="ARBA" id="ARBA00007362"/>
    </source>
</evidence>
<feature type="transmembrane region" description="Helical" evidence="6">
    <location>
        <begin position="147"/>
        <end position="166"/>
    </location>
</feature>
<evidence type="ECO:0000313" key="8">
    <source>
        <dbReference type="EMBL" id="MFC4337321.1"/>
    </source>
</evidence>
<feature type="domain" description="EamA" evidence="7">
    <location>
        <begin position="153"/>
        <end position="283"/>
    </location>
</feature>
<dbReference type="InterPro" id="IPR037185">
    <property type="entry name" value="EmrE-like"/>
</dbReference>